<dbReference type="OrthoDB" id="1632886at2"/>
<evidence type="ECO:0000259" key="6">
    <source>
        <dbReference type="PROSITE" id="PS51096"/>
    </source>
</evidence>
<dbReference type="PROSITE" id="PS51096">
    <property type="entry name" value="PTS_EIIA_TYPE_4"/>
    <property type="match status" value="1"/>
</dbReference>
<dbReference type="SUPFAM" id="SSF63520">
    <property type="entry name" value="PTS-regulatory domain, PRD"/>
    <property type="match status" value="2"/>
</dbReference>
<dbReference type="GO" id="GO:0016301">
    <property type="term" value="F:kinase activity"/>
    <property type="evidence" value="ECO:0007669"/>
    <property type="project" value="UniProtKB-KW"/>
</dbReference>
<dbReference type="InterPro" id="IPR011608">
    <property type="entry name" value="PRD"/>
</dbReference>
<dbReference type="InterPro" id="IPR033887">
    <property type="entry name" value="PTS_IIA_man"/>
</dbReference>
<feature type="domain" description="PTS EIIA type-4" evidence="6">
    <location>
        <begin position="585"/>
        <end position="723"/>
    </location>
</feature>
<keyword evidence="2" id="KW-0547">Nucleotide-binding</keyword>
<name>I9LFT9_9FIRM</name>
<dbReference type="Gene3D" id="3.40.50.510">
    <property type="entry name" value="Phosphotransferase system, mannose-type IIA component"/>
    <property type="match status" value="1"/>
</dbReference>
<evidence type="ECO:0000256" key="1">
    <source>
        <dbReference type="ARBA" id="ARBA00022679"/>
    </source>
</evidence>
<dbReference type="InterPro" id="IPR002078">
    <property type="entry name" value="Sigma_54_int"/>
</dbReference>
<dbReference type="InterPro" id="IPR025943">
    <property type="entry name" value="Sigma_54_int_dom_ATP-bd_2"/>
</dbReference>
<dbReference type="AlphaFoldDB" id="I9LFT9"/>
<dbReference type="SUPFAM" id="SSF53062">
    <property type="entry name" value="PTS system fructose IIA component-like"/>
    <property type="match status" value="1"/>
</dbReference>
<dbReference type="InterPro" id="IPR036634">
    <property type="entry name" value="PRD_sf"/>
</dbReference>
<evidence type="ECO:0000313" key="8">
    <source>
        <dbReference type="EMBL" id="EIW19334.1"/>
    </source>
</evidence>
<dbReference type="GO" id="GO:0005524">
    <property type="term" value="F:ATP binding"/>
    <property type="evidence" value="ECO:0007669"/>
    <property type="project" value="UniProtKB-KW"/>
</dbReference>
<dbReference type="CDD" id="cd00009">
    <property type="entry name" value="AAA"/>
    <property type="match status" value="1"/>
</dbReference>
<dbReference type="InterPro" id="IPR004701">
    <property type="entry name" value="PTS_EIIA_man-typ"/>
</dbReference>
<dbReference type="GO" id="GO:0006355">
    <property type="term" value="P:regulation of DNA-templated transcription"/>
    <property type="evidence" value="ECO:0007669"/>
    <property type="project" value="InterPro"/>
</dbReference>
<accession>I9LFT9</accession>
<dbReference type="PROSITE" id="PS51372">
    <property type="entry name" value="PRD_2"/>
    <property type="match status" value="2"/>
</dbReference>
<gene>
    <name evidence="8" type="ORF">FB4_3044</name>
</gene>
<feature type="domain" description="PRD" evidence="7">
    <location>
        <begin position="479"/>
        <end position="584"/>
    </location>
</feature>
<keyword evidence="3" id="KW-0418">Kinase</keyword>
<dbReference type="PROSITE" id="PS50045">
    <property type="entry name" value="SIGMA54_INTERACT_4"/>
    <property type="match status" value="1"/>
</dbReference>
<dbReference type="Pfam" id="PF00158">
    <property type="entry name" value="Sigma54_activat"/>
    <property type="match status" value="1"/>
</dbReference>
<dbReference type="GO" id="GO:0016020">
    <property type="term" value="C:membrane"/>
    <property type="evidence" value="ECO:0007669"/>
    <property type="project" value="InterPro"/>
</dbReference>
<feature type="domain" description="Sigma-54 factor interaction" evidence="5">
    <location>
        <begin position="117"/>
        <end position="351"/>
    </location>
</feature>
<protein>
    <submittedName>
        <fullName evidence="8">Sigma-54 factor interaction domain-containing protein</fullName>
    </submittedName>
</protein>
<evidence type="ECO:0000313" key="9">
    <source>
        <dbReference type="Proteomes" id="UP000004324"/>
    </source>
</evidence>
<dbReference type="SUPFAM" id="SSF52540">
    <property type="entry name" value="P-loop containing nucleoside triphosphate hydrolases"/>
    <property type="match status" value="1"/>
</dbReference>
<evidence type="ECO:0000256" key="4">
    <source>
        <dbReference type="ARBA" id="ARBA00022840"/>
    </source>
</evidence>
<dbReference type="GO" id="GO:0009401">
    <property type="term" value="P:phosphoenolpyruvate-dependent sugar phosphotransferase system"/>
    <property type="evidence" value="ECO:0007669"/>
    <property type="project" value="InterPro"/>
</dbReference>
<dbReference type="CDD" id="cd00006">
    <property type="entry name" value="PTS_IIA_man"/>
    <property type="match status" value="1"/>
</dbReference>
<dbReference type="EMBL" id="AKVJ01000021">
    <property type="protein sequence ID" value="EIW19334.1"/>
    <property type="molecule type" value="Genomic_DNA"/>
</dbReference>
<dbReference type="PATRIC" id="fig|1149862.3.peg.1603"/>
<dbReference type="SMART" id="SM00382">
    <property type="entry name" value="AAA"/>
    <property type="match status" value="1"/>
</dbReference>
<keyword evidence="9" id="KW-1185">Reference proteome</keyword>
<dbReference type="InterPro" id="IPR003593">
    <property type="entry name" value="AAA+_ATPase"/>
</dbReference>
<evidence type="ECO:0000259" key="7">
    <source>
        <dbReference type="PROSITE" id="PS51372"/>
    </source>
</evidence>
<evidence type="ECO:0000256" key="2">
    <source>
        <dbReference type="ARBA" id="ARBA00022741"/>
    </source>
</evidence>
<sequence length="945" mass="107159">MTRKQNIYETLKVLCSKVSFENLEQGFSGFDTNQISKTVGIIRNNVSKELNKLVREKKVIKIKGHPVYFFDKARLECLIGGNMAIRETEVDSIGELIHSTPNSMERENESQDVFDQIIGSKMSLDVPIKQAKAAIFYPPRGLHTLLLGPTGSGKTTFAEIMYQCALESGTLKEDAKFIIFNCAEYADNPQLILSQLFGHMKGAFTGADKDNPGLIEKANGGILLLDEVHRLSPEGQEMLFLLIDKNKYRRVGETSNTRNAEVLLIAATTEDVESVLLKTFLRRIPMVIKLPSLSERYLTERYELISSFFSIQSEMINAPIRVYKDVLKALLLYDCKGNIGQLKSDIQLICARGFLEYKTRRKVFIEIDIPLVPEHVYNGLLYSQEKRDEIFELLEDDKRMYYEFPQNKSNKNFFSDNDNDSDKVYSELTAKYNLYTKRGYSQENINKKMNQVIEKYLKQLLKKVDIHERIAENEKLFKVVSPRVYSVIENALSIASDMLKKKISKKVVIALAMHINALPKRKTENFSYTKESLNKIAINNPEEYKAAKVIRREIEKSLDMEIPEEEEGFIAMFLYAVDSEEMNQKVGIILMAHGTSTASSIAEVCNVLLSTNHCRAIDMALDDKIQDVLDQAVELVKRVDQGKGVLLLVDMGSLAAFGKIIEERTGIPIVTIQMVSTSIALDAVRKSLMSGMTLAQLREELQDVTPNIGINLTRELTIAKPGISSKMIVTTCMTSEGTAVKLASLIKDSIPGIVEHNIIVQPMKMQKIKSLTRDKLDTIFLFVGSLNPEIMGIPYISTDEIVIHNGLERISTMIEGRRIGIYKKRLIPNITMEIIEDSLSFLNPQKAYDVLERALNDIVSILRIEKTDRLKACFLMHCTCMIERVIKKEALPYEDIAMCIQGNIDIYHALKRSLQIAEDTFSMIIPDTELGYIIDLIDTDRRTRK</sequence>
<dbReference type="Gene3D" id="3.40.50.300">
    <property type="entry name" value="P-loop containing nucleotide triphosphate hydrolases"/>
    <property type="match status" value="1"/>
</dbReference>
<dbReference type="Proteomes" id="UP000004324">
    <property type="component" value="Unassembled WGS sequence"/>
</dbReference>
<dbReference type="PANTHER" id="PTHR32071:SF38">
    <property type="entry name" value="PSP OPERON TRANSCRIPTIONAL ACTIVATOR"/>
    <property type="match status" value="1"/>
</dbReference>
<evidence type="ECO:0000259" key="5">
    <source>
        <dbReference type="PROSITE" id="PS50045"/>
    </source>
</evidence>
<feature type="domain" description="PRD" evidence="7">
    <location>
        <begin position="842"/>
        <end position="945"/>
    </location>
</feature>
<dbReference type="Gene3D" id="1.10.1790.10">
    <property type="entry name" value="PRD domain"/>
    <property type="match status" value="2"/>
</dbReference>
<comment type="caution">
    <text evidence="8">The sequence shown here is derived from an EMBL/GenBank/DDBJ whole genome shotgun (WGS) entry which is preliminary data.</text>
</comment>
<keyword evidence="4" id="KW-0067">ATP-binding</keyword>
<organism evidence="8 9">
    <name type="scientific">Pelosinus fermentans B4</name>
    <dbReference type="NCBI Taxonomy" id="1149862"/>
    <lineage>
        <taxon>Bacteria</taxon>
        <taxon>Bacillati</taxon>
        <taxon>Bacillota</taxon>
        <taxon>Negativicutes</taxon>
        <taxon>Selenomonadales</taxon>
        <taxon>Sporomusaceae</taxon>
        <taxon>Pelosinus</taxon>
    </lineage>
</organism>
<proteinExistence type="predicted"/>
<dbReference type="PANTHER" id="PTHR32071">
    <property type="entry name" value="TRANSCRIPTIONAL REGULATORY PROTEIN"/>
    <property type="match status" value="1"/>
</dbReference>
<dbReference type="Pfam" id="PF00874">
    <property type="entry name" value="PRD"/>
    <property type="match status" value="2"/>
</dbReference>
<reference evidence="8 9" key="1">
    <citation type="journal article" date="2012" name="J. Bacteriol.">
        <title>Draft Genome Sequences for Two Metal-Reducing Pelosinus fermentans Strains Isolated from a Cr(VI)-Contaminated Site and for Type Strain R7.</title>
        <authorList>
            <person name="Brown S.D."/>
            <person name="Podar M."/>
            <person name="Klingeman D.M."/>
            <person name="Johnson C.M."/>
            <person name="Yang Z.K."/>
            <person name="Utturkar S.M."/>
            <person name="Land M.L."/>
            <person name="Mosher J.J."/>
            <person name="Hurt R.A.Jr."/>
            <person name="Phelps T.J."/>
            <person name="Palumbo A.V."/>
            <person name="Arkin A.P."/>
            <person name="Hazen T.C."/>
            <person name="Elias D.A."/>
        </authorList>
    </citation>
    <scope>NUCLEOTIDE SEQUENCE [LARGE SCALE GENOMIC DNA]</scope>
    <source>
        <strain evidence="8 9">B4</strain>
    </source>
</reference>
<keyword evidence="1" id="KW-0808">Transferase</keyword>
<dbReference type="PROSITE" id="PS00676">
    <property type="entry name" value="SIGMA54_INTERACT_2"/>
    <property type="match status" value="1"/>
</dbReference>
<evidence type="ECO:0000256" key="3">
    <source>
        <dbReference type="ARBA" id="ARBA00022777"/>
    </source>
</evidence>
<dbReference type="Pfam" id="PF03610">
    <property type="entry name" value="EIIA-man"/>
    <property type="match status" value="1"/>
</dbReference>
<dbReference type="InterPro" id="IPR027417">
    <property type="entry name" value="P-loop_NTPase"/>
</dbReference>
<dbReference type="InterPro" id="IPR036662">
    <property type="entry name" value="PTS_EIIA_man-typ_sf"/>
</dbReference>
<dbReference type="RefSeq" id="WP_007932950.1">
    <property type="nucleotide sequence ID" value="NZ_AKVJ01000021.1"/>
</dbReference>